<evidence type="ECO:0000313" key="3">
    <source>
        <dbReference type="Proteomes" id="UP000823896"/>
    </source>
</evidence>
<accession>A0A9D2NTR7</accession>
<reference evidence="2" key="1">
    <citation type="journal article" date="2021" name="PeerJ">
        <title>Extensive microbial diversity within the chicken gut microbiome revealed by metagenomics and culture.</title>
        <authorList>
            <person name="Gilroy R."/>
            <person name="Ravi A."/>
            <person name="Getino M."/>
            <person name="Pursley I."/>
            <person name="Horton D.L."/>
            <person name="Alikhan N.F."/>
            <person name="Baker D."/>
            <person name="Gharbi K."/>
            <person name="Hall N."/>
            <person name="Watson M."/>
            <person name="Adriaenssens E.M."/>
            <person name="Foster-Nyarko E."/>
            <person name="Jarju S."/>
            <person name="Secka A."/>
            <person name="Antonio M."/>
            <person name="Oren A."/>
            <person name="Chaudhuri R.R."/>
            <person name="La Ragione R."/>
            <person name="Hildebrand F."/>
            <person name="Pallen M.J."/>
        </authorList>
    </citation>
    <scope>NUCLEOTIDE SEQUENCE</scope>
    <source>
        <strain evidence="2">CHK187-11901</strain>
    </source>
</reference>
<protein>
    <submittedName>
        <fullName evidence="2">Methyltransferase domain-containing protein</fullName>
    </submittedName>
</protein>
<dbReference type="PROSITE" id="PS00092">
    <property type="entry name" value="N6_MTASE"/>
    <property type="match status" value="1"/>
</dbReference>
<dbReference type="CDD" id="cd02440">
    <property type="entry name" value="AdoMet_MTases"/>
    <property type="match status" value="1"/>
</dbReference>
<keyword evidence="2" id="KW-0489">Methyltransferase</keyword>
<dbReference type="InterPro" id="IPR029063">
    <property type="entry name" value="SAM-dependent_MTases_sf"/>
</dbReference>
<dbReference type="EMBL" id="DWWM01000034">
    <property type="protein sequence ID" value="HJC36573.1"/>
    <property type="molecule type" value="Genomic_DNA"/>
</dbReference>
<reference evidence="2" key="2">
    <citation type="submission" date="2021-04" db="EMBL/GenBank/DDBJ databases">
        <authorList>
            <person name="Gilroy R."/>
        </authorList>
    </citation>
    <scope>NUCLEOTIDE SEQUENCE</scope>
    <source>
        <strain evidence="2">CHK187-11901</strain>
    </source>
</reference>
<dbReference type="AlphaFoldDB" id="A0A9D2NTR7"/>
<dbReference type="PANTHER" id="PTHR47739:SF1">
    <property type="entry name" value="TRNA1(VAL) (ADENINE(37)-N6)-METHYLTRANSFERASE"/>
    <property type="match status" value="1"/>
</dbReference>
<evidence type="ECO:0000313" key="2">
    <source>
        <dbReference type="EMBL" id="HJC36573.1"/>
    </source>
</evidence>
<gene>
    <name evidence="2" type="ORF">H9702_05525</name>
</gene>
<dbReference type="InterPro" id="IPR050210">
    <property type="entry name" value="tRNA_Adenine-N(6)_MTase"/>
</dbReference>
<feature type="domain" description="Methyltransferase small" evidence="1">
    <location>
        <begin position="27"/>
        <end position="165"/>
    </location>
</feature>
<dbReference type="InterPro" id="IPR002052">
    <property type="entry name" value="DNA_methylase_N6_adenine_CS"/>
</dbReference>
<evidence type="ECO:0000259" key="1">
    <source>
        <dbReference type="Pfam" id="PF05175"/>
    </source>
</evidence>
<dbReference type="GO" id="GO:0008757">
    <property type="term" value="F:S-adenosylmethionine-dependent methyltransferase activity"/>
    <property type="evidence" value="ECO:0007669"/>
    <property type="project" value="UniProtKB-ARBA"/>
</dbReference>
<organism evidence="2 3">
    <name type="scientific">Candidatus Merdibacter merdavium</name>
    <dbReference type="NCBI Taxonomy" id="2838692"/>
    <lineage>
        <taxon>Bacteria</taxon>
        <taxon>Bacillati</taxon>
        <taxon>Bacillota</taxon>
        <taxon>Erysipelotrichia</taxon>
        <taxon>Erysipelotrichales</taxon>
        <taxon>Erysipelotrichaceae</taxon>
        <taxon>Merdibacter</taxon>
    </lineage>
</organism>
<comment type="caution">
    <text evidence="2">The sequence shown here is derived from an EMBL/GenBank/DDBJ whole genome shotgun (WGS) entry which is preliminary data.</text>
</comment>
<dbReference type="Gene3D" id="3.40.50.150">
    <property type="entry name" value="Vaccinia Virus protein VP39"/>
    <property type="match status" value="1"/>
</dbReference>
<dbReference type="InterPro" id="IPR007848">
    <property type="entry name" value="Small_mtfrase_dom"/>
</dbReference>
<dbReference type="PANTHER" id="PTHR47739">
    <property type="entry name" value="TRNA1(VAL) (ADENINE(37)-N6)-METHYLTRANSFERASE"/>
    <property type="match status" value="1"/>
</dbReference>
<proteinExistence type="predicted"/>
<keyword evidence="2" id="KW-0808">Transferase</keyword>
<dbReference type="Proteomes" id="UP000823896">
    <property type="component" value="Unassembled WGS sequence"/>
</dbReference>
<sequence length="221" mass="25374">MDKNKLTYDYIAGTDIYLWQRKDMFRINTDTAQLAQFMKVKKGERVLDVGTNNGALLLAAERSAPSYLCGVDIQEEACALARFNMQEHGIDHAEIRCEDFSTSNLRGFDVVLCNPPYFQQGHHGEISVSPKAIARHEFFLRLDVLIANVARSLKENGRFYLVHRSERIPDILEQCQLNRLEVKTMQLMFDEQKEYAVGVLIEAILGANRLLRVPQPVFIRR</sequence>
<dbReference type="GO" id="GO:0032259">
    <property type="term" value="P:methylation"/>
    <property type="evidence" value="ECO:0007669"/>
    <property type="project" value="UniProtKB-KW"/>
</dbReference>
<dbReference type="GO" id="GO:0003676">
    <property type="term" value="F:nucleic acid binding"/>
    <property type="evidence" value="ECO:0007669"/>
    <property type="project" value="InterPro"/>
</dbReference>
<name>A0A9D2NTR7_9FIRM</name>
<dbReference type="Pfam" id="PF05175">
    <property type="entry name" value="MTS"/>
    <property type="match status" value="1"/>
</dbReference>
<dbReference type="SUPFAM" id="SSF53335">
    <property type="entry name" value="S-adenosyl-L-methionine-dependent methyltransferases"/>
    <property type="match status" value="1"/>
</dbReference>
<dbReference type="GO" id="GO:0008170">
    <property type="term" value="F:N-methyltransferase activity"/>
    <property type="evidence" value="ECO:0007669"/>
    <property type="project" value="UniProtKB-ARBA"/>
</dbReference>